<feature type="non-terminal residue" evidence="2">
    <location>
        <position position="1"/>
    </location>
</feature>
<protein>
    <recommendedName>
        <fullName evidence="1">Xylosyltransferase C-terminal domain-containing protein</fullName>
    </recommendedName>
</protein>
<feature type="domain" description="Xylosyltransferase C-terminal" evidence="1">
    <location>
        <begin position="2"/>
        <end position="121"/>
    </location>
</feature>
<dbReference type="InterPro" id="IPR024448">
    <property type="entry name" value="XylT_C"/>
</dbReference>
<organism evidence="2 3">
    <name type="scientific">Xenoophorus captivus</name>
    <dbReference type="NCBI Taxonomy" id="1517983"/>
    <lineage>
        <taxon>Eukaryota</taxon>
        <taxon>Metazoa</taxon>
        <taxon>Chordata</taxon>
        <taxon>Craniata</taxon>
        <taxon>Vertebrata</taxon>
        <taxon>Euteleostomi</taxon>
        <taxon>Actinopterygii</taxon>
        <taxon>Neopterygii</taxon>
        <taxon>Teleostei</taxon>
        <taxon>Neoteleostei</taxon>
        <taxon>Acanthomorphata</taxon>
        <taxon>Ovalentaria</taxon>
        <taxon>Atherinomorphae</taxon>
        <taxon>Cyprinodontiformes</taxon>
        <taxon>Goodeidae</taxon>
        <taxon>Xenoophorus</taxon>
    </lineage>
</organism>
<evidence type="ECO:0000259" key="1">
    <source>
        <dbReference type="Pfam" id="PF12529"/>
    </source>
</evidence>
<proteinExistence type="predicted"/>
<evidence type="ECO:0000313" key="2">
    <source>
        <dbReference type="EMBL" id="MEQ2196658.1"/>
    </source>
</evidence>
<dbReference type="EMBL" id="JAHRIN010016993">
    <property type="protein sequence ID" value="MEQ2196658.1"/>
    <property type="molecule type" value="Genomic_DNA"/>
</dbReference>
<accession>A0ABV0QM76</accession>
<dbReference type="Proteomes" id="UP001434883">
    <property type="component" value="Unassembled WGS sequence"/>
</dbReference>
<reference evidence="2 3" key="1">
    <citation type="submission" date="2021-06" db="EMBL/GenBank/DDBJ databases">
        <authorList>
            <person name="Palmer J.M."/>
        </authorList>
    </citation>
    <scope>NUCLEOTIDE SEQUENCE [LARGE SCALE GENOMIC DNA]</scope>
    <source>
        <strain evidence="2 3">XC_2019</strain>
        <tissue evidence="2">Muscle</tissue>
    </source>
</reference>
<feature type="non-terminal residue" evidence="2">
    <location>
        <position position="125"/>
    </location>
</feature>
<comment type="caution">
    <text evidence="2">The sequence shown here is derived from an EMBL/GenBank/DDBJ whole genome shotgun (WGS) entry which is preliminary data.</text>
</comment>
<evidence type="ECO:0000313" key="3">
    <source>
        <dbReference type="Proteomes" id="UP001434883"/>
    </source>
</evidence>
<keyword evidence="3" id="KW-1185">Reference proteome</keyword>
<name>A0ABV0QM76_9TELE</name>
<gene>
    <name evidence="2" type="ORF">XENOCAPTIV_007700</name>
</gene>
<dbReference type="Pfam" id="PF12529">
    <property type="entry name" value="Xylo_C"/>
    <property type="match status" value="1"/>
</dbReference>
<sequence>LDAYLFGPFPQGTPGVNSYWENVYDEPDGVASLSDTLLTCYHSFTRMGLDAGQPPSLRLSFWLFGKAAQRGLRAEGYLVKHHATNLATSKLEIMETWVAPKKNFELTTPPGSTFSRLQFAELLQR</sequence>